<name>A0A0F9XCY4_9ZZZZ</name>
<proteinExistence type="predicted"/>
<reference evidence="1" key="1">
    <citation type="journal article" date="2015" name="Nature">
        <title>Complex archaea that bridge the gap between prokaryotes and eukaryotes.</title>
        <authorList>
            <person name="Spang A."/>
            <person name="Saw J.H."/>
            <person name="Jorgensen S.L."/>
            <person name="Zaremba-Niedzwiedzka K."/>
            <person name="Martijn J."/>
            <person name="Lind A.E."/>
            <person name="van Eijk R."/>
            <person name="Schleper C."/>
            <person name="Guy L."/>
            <person name="Ettema T.J."/>
        </authorList>
    </citation>
    <scope>NUCLEOTIDE SEQUENCE</scope>
</reference>
<gene>
    <name evidence="1" type="ORF">LCGC14_0164850</name>
</gene>
<comment type="caution">
    <text evidence="1">The sequence shown here is derived from an EMBL/GenBank/DDBJ whole genome shotgun (WGS) entry which is preliminary data.</text>
</comment>
<accession>A0A0F9XCY4</accession>
<evidence type="ECO:0000313" key="1">
    <source>
        <dbReference type="EMBL" id="KKN96841.1"/>
    </source>
</evidence>
<organism evidence="1">
    <name type="scientific">marine sediment metagenome</name>
    <dbReference type="NCBI Taxonomy" id="412755"/>
    <lineage>
        <taxon>unclassified sequences</taxon>
        <taxon>metagenomes</taxon>
        <taxon>ecological metagenomes</taxon>
    </lineage>
</organism>
<dbReference type="EMBL" id="LAZR01000062">
    <property type="protein sequence ID" value="KKN96841.1"/>
    <property type="molecule type" value="Genomic_DNA"/>
</dbReference>
<dbReference type="AlphaFoldDB" id="A0A0F9XCY4"/>
<sequence>MALAFTTGLTLISAADATTGWSGFRHNGGGNPSPAVDTDIKIQNTGCLAIKVSGANRDEGMWFDFGSGSEVDFTTTANKHFWGWVNATVIALLSTKANGGLYVIAASDAAGDDWSKWYVEGSDTLQGKWERIVQDMSKASSEDAATAATMTSVRWIGFGIKSNGTARLDNLFVDRCDYGQAALQASNDAVGDVNIGWQDYFDEDDLLANKYGIIDKRGSIFYLRGGITIGDAAQSGTVTFDDDTGAVVEFEDPTYDAGSGNVSRIDAATLYAISAEGAATQNTSVTFGNVVGTGDDRQGVQGGTIQTAGPTWDLDLATDIADLSSVDLYGLAIVGAAGGISLDDGNKTSVISCTFINCGEVTPGSTNSGAEILNCAFIDPSSTGSNYALQWPNTTHNLKNLSFITSGTPTTQNMIHLTQSADYSTSFDGIIFFGSYASSTIRHGENTGTNADVTINSVAGSGSNPVQAEFNNTASGTVTVVNTVTLKVTVKDVAGVGIVGAQTAIYDDSDVELMNEDTIAGGVAEQAFEYPGSDVNVSVRVRKGSTGSTKYEPVNTPQLIQDTGLDIVVTMTEDTENAS</sequence>
<protein>
    <submittedName>
        <fullName evidence="1">Uncharacterized protein</fullName>
    </submittedName>
</protein>